<protein>
    <submittedName>
        <fullName evidence="1">Uncharacterized protein</fullName>
    </submittedName>
</protein>
<dbReference type="AlphaFoldDB" id="A0A5P5ZGE3"/>
<proteinExistence type="predicted"/>
<dbReference type="Proteomes" id="UP000325393">
    <property type="component" value="Chromosome"/>
</dbReference>
<reference evidence="1 2" key="1">
    <citation type="submission" date="2019-09" db="EMBL/GenBank/DDBJ databases">
        <title>Genome sequencing of Lactobacillus acetotolerans.</title>
        <authorList>
            <person name="Kim K."/>
        </authorList>
    </citation>
    <scope>NUCLEOTIDE SEQUENCE [LARGE SCALE GENOMIC DNA]</scope>
    <source>
        <strain evidence="1 2">LA749</strain>
    </source>
</reference>
<name>A0A5P5ZGE3_9LACO</name>
<evidence type="ECO:0000313" key="2">
    <source>
        <dbReference type="Proteomes" id="UP000325393"/>
    </source>
</evidence>
<dbReference type="EMBL" id="CP044496">
    <property type="protein sequence ID" value="QFG50727.1"/>
    <property type="molecule type" value="Genomic_DNA"/>
</dbReference>
<organism evidence="1 2">
    <name type="scientific">Lactobacillus acetotolerans</name>
    <dbReference type="NCBI Taxonomy" id="1600"/>
    <lineage>
        <taxon>Bacteria</taxon>
        <taxon>Bacillati</taxon>
        <taxon>Bacillota</taxon>
        <taxon>Bacilli</taxon>
        <taxon>Lactobacillales</taxon>
        <taxon>Lactobacillaceae</taxon>
        <taxon>Lactobacillus</taxon>
    </lineage>
</organism>
<sequence length="111" mass="13287">MLLAPYDPAPKRDSEDWGVAVAYLSWKTEDPRPLHLRQKKIFLQPWIQILRDPNVYSERLNFYGKDWRGYSLNSNILRGFHWWDKDHRKMLGIGVEVIVYANDDKAADHWF</sequence>
<accession>A0A5P5ZGE3</accession>
<evidence type="ECO:0000313" key="1">
    <source>
        <dbReference type="EMBL" id="QFG50727.1"/>
    </source>
</evidence>
<gene>
    <name evidence="1" type="ORF">LA749_01215</name>
</gene>